<evidence type="ECO:0000313" key="4">
    <source>
        <dbReference type="Proteomes" id="UP000566985"/>
    </source>
</evidence>
<comment type="caution">
    <text evidence="1">The sequence shown here is derived from an EMBL/GenBank/DDBJ whole genome shotgun (WGS) entry which is preliminary data.</text>
</comment>
<accession>A0A653YSD4</accession>
<evidence type="ECO:0000313" key="1">
    <source>
        <dbReference type="EMBL" id="NUY99475.1"/>
    </source>
</evidence>
<protein>
    <submittedName>
        <fullName evidence="1">Uncharacterized protein</fullName>
    </submittedName>
</protein>
<name>A0A653YSD4_9GAMM</name>
<gene>
    <name evidence="1" type="ORF">HU668_23965</name>
    <name evidence="2" type="ORF">PANT111_40306</name>
</gene>
<reference evidence="2 3" key="1">
    <citation type="submission" date="2019-10" db="EMBL/GenBank/DDBJ databases">
        <authorList>
            <person name="Karimi E."/>
        </authorList>
    </citation>
    <scope>NUCLEOTIDE SEQUENCE [LARGE SCALE GENOMIC DNA]</scope>
    <source>
        <strain evidence="2">Pantoea sp. 111</strain>
    </source>
</reference>
<dbReference type="EMBL" id="CABWMH010000034">
    <property type="protein sequence ID" value="VXC45414.1"/>
    <property type="molecule type" value="Genomic_DNA"/>
</dbReference>
<dbReference type="Proteomes" id="UP000433737">
    <property type="component" value="Unassembled WGS sequence"/>
</dbReference>
<proteinExistence type="predicted"/>
<dbReference type="RefSeq" id="WP_069730120.1">
    <property type="nucleotide sequence ID" value="NZ_JABWPE010000070.1"/>
</dbReference>
<evidence type="ECO:0000313" key="2">
    <source>
        <dbReference type="EMBL" id="VXC45414.1"/>
    </source>
</evidence>
<dbReference type="AlphaFoldDB" id="A0A653YSD4"/>
<reference evidence="1 4" key="2">
    <citation type="submission" date="2020-05" db="EMBL/GenBank/DDBJ databases">
        <title>Whole Genome Sequences of Enterobacteriales Associated with the International Space Station.</title>
        <authorList>
            <person name="Bharadwaj A."/>
            <person name="Daudu R."/>
            <person name="Singh N."/>
            <person name="Wood J."/>
            <person name="Debieu M."/>
            <person name="Mason C."/>
            <person name="Wang C."/>
            <person name="Venkateswaran K."/>
        </authorList>
    </citation>
    <scope>NUCLEOTIDE SEQUENCE [LARGE SCALE GENOMIC DNA]</scope>
    <source>
        <strain evidence="1 4">IF5SW-B1</strain>
    </source>
</reference>
<evidence type="ECO:0000313" key="3">
    <source>
        <dbReference type="Proteomes" id="UP000433737"/>
    </source>
</evidence>
<dbReference type="EMBL" id="JABWPM010000068">
    <property type="protein sequence ID" value="NUY99475.1"/>
    <property type="molecule type" value="Genomic_DNA"/>
</dbReference>
<sequence length="60" mass="7034">MGWVSLWVVLRILSFVSDRLASVRLKGRCFNGVWQGVVGFVRYMRQQAAAPRYRRRYAAE</sequence>
<organism evidence="1 4">
    <name type="scientific">Pantoea brenneri</name>
    <dbReference type="NCBI Taxonomy" id="472694"/>
    <lineage>
        <taxon>Bacteria</taxon>
        <taxon>Pseudomonadati</taxon>
        <taxon>Pseudomonadota</taxon>
        <taxon>Gammaproteobacteria</taxon>
        <taxon>Enterobacterales</taxon>
        <taxon>Erwiniaceae</taxon>
        <taxon>Pantoea</taxon>
    </lineage>
</organism>
<dbReference type="Proteomes" id="UP000566985">
    <property type="component" value="Unassembled WGS sequence"/>
</dbReference>
<dbReference type="GeneID" id="57348284"/>